<protein>
    <submittedName>
        <fullName evidence="1">Uncharacterized protein</fullName>
    </submittedName>
</protein>
<proteinExistence type="predicted"/>
<sequence length="104" mass="11600">RLEEDPCSLVSVTSVPLLQLTSKQILSALHQRAMVRLSEPSLPVDDFLRICIILPPEASYTHLYSCAGGVSQFQFSLRMTHSKSALDADGFLFVGHYRSKYRSA</sequence>
<accession>A0ABN9GM41</accession>
<reference evidence="1" key="1">
    <citation type="submission" date="2023-05" db="EMBL/GenBank/DDBJ databases">
        <authorList>
            <person name="Stuckert A."/>
        </authorList>
    </citation>
    <scope>NUCLEOTIDE SEQUENCE</scope>
</reference>
<feature type="non-terminal residue" evidence="1">
    <location>
        <position position="1"/>
    </location>
</feature>
<name>A0ABN9GM41_9NEOB</name>
<gene>
    <name evidence="1" type="ORF">SPARVUS_LOCUS14422167</name>
</gene>
<feature type="non-terminal residue" evidence="1">
    <location>
        <position position="104"/>
    </location>
</feature>
<keyword evidence="2" id="KW-1185">Reference proteome</keyword>
<dbReference type="EMBL" id="CATNWA010018963">
    <property type="protein sequence ID" value="CAI9610511.1"/>
    <property type="molecule type" value="Genomic_DNA"/>
</dbReference>
<comment type="caution">
    <text evidence="1">The sequence shown here is derived from an EMBL/GenBank/DDBJ whole genome shotgun (WGS) entry which is preliminary data.</text>
</comment>
<evidence type="ECO:0000313" key="2">
    <source>
        <dbReference type="Proteomes" id="UP001162483"/>
    </source>
</evidence>
<dbReference type="Proteomes" id="UP001162483">
    <property type="component" value="Unassembled WGS sequence"/>
</dbReference>
<organism evidence="1 2">
    <name type="scientific">Staurois parvus</name>
    <dbReference type="NCBI Taxonomy" id="386267"/>
    <lineage>
        <taxon>Eukaryota</taxon>
        <taxon>Metazoa</taxon>
        <taxon>Chordata</taxon>
        <taxon>Craniata</taxon>
        <taxon>Vertebrata</taxon>
        <taxon>Euteleostomi</taxon>
        <taxon>Amphibia</taxon>
        <taxon>Batrachia</taxon>
        <taxon>Anura</taxon>
        <taxon>Neobatrachia</taxon>
        <taxon>Ranoidea</taxon>
        <taxon>Ranidae</taxon>
        <taxon>Staurois</taxon>
    </lineage>
</organism>
<evidence type="ECO:0000313" key="1">
    <source>
        <dbReference type="EMBL" id="CAI9610511.1"/>
    </source>
</evidence>